<proteinExistence type="predicted"/>
<reference evidence="1" key="1">
    <citation type="submission" date="2014-11" db="EMBL/GenBank/DDBJ databases">
        <authorList>
            <person name="Amaro Gonzalez C."/>
        </authorList>
    </citation>
    <scope>NUCLEOTIDE SEQUENCE</scope>
</reference>
<dbReference type="EMBL" id="GBXM01005835">
    <property type="protein sequence ID" value="JAI02743.1"/>
    <property type="molecule type" value="Transcribed_RNA"/>
</dbReference>
<protein>
    <submittedName>
        <fullName evidence="1">Uncharacterized protein</fullName>
    </submittedName>
</protein>
<reference evidence="1" key="2">
    <citation type="journal article" date="2015" name="Fish Shellfish Immunol.">
        <title>Early steps in the European eel (Anguilla anguilla)-Vibrio vulnificus interaction in the gills: Role of the RtxA13 toxin.</title>
        <authorList>
            <person name="Callol A."/>
            <person name="Pajuelo D."/>
            <person name="Ebbesson L."/>
            <person name="Teles M."/>
            <person name="MacKenzie S."/>
            <person name="Amaro C."/>
        </authorList>
    </citation>
    <scope>NUCLEOTIDE SEQUENCE</scope>
</reference>
<sequence length="43" mass="5297">MGTMKLFIHFYCNLMWDRNSWNNLTKVEFCHIIFVHMAMITCR</sequence>
<name>A0A0E9XJ59_ANGAN</name>
<accession>A0A0E9XJ59</accession>
<dbReference type="AlphaFoldDB" id="A0A0E9XJ59"/>
<organism evidence="1">
    <name type="scientific">Anguilla anguilla</name>
    <name type="common">European freshwater eel</name>
    <name type="synonym">Muraena anguilla</name>
    <dbReference type="NCBI Taxonomy" id="7936"/>
    <lineage>
        <taxon>Eukaryota</taxon>
        <taxon>Metazoa</taxon>
        <taxon>Chordata</taxon>
        <taxon>Craniata</taxon>
        <taxon>Vertebrata</taxon>
        <taxon>Euteleostomi</taxon>
        <taxon>Actinopterygii</taxon>
        <taxon>Neopterygii</taxon>
        <taxon>Teleostei</taxon>
        <taxon>Anguilliformes</taxon>
        <taxon>Anguillidae</taxon>
        <taxon>Anguilla</taxon>
    </lineage>
</organism>
<evidence type="ECO:0000313" key="1">
    <source>
        <dbReference type="EMBL" id="JAI02743.1"/>
    </source>
</evidence>